<dbReference type="HAMAP" id="MF_00048">
    <property type="entry name" value="UPF0102"/>
    <property type="match status" value="1"/>
</dbReference>
<dbReference type="GeneID" id="85013031"/>
<dbReference type="PANTHER" id="PTHR34039">
    <property type="entry name" value="UPF0102 PROTEIN YRAN"/>
    <property type="match status" value="1"/>
</dbReference>
<dbReference type="SUPFAM" id="SSF52980">
    <property type="entry name" value="Restriction endonuclease-like"/>
    <property type="match status" value="1"/>
</dbReference>
<proteinExistence type="inferred from homology"/>
<dbReference type="InterPro" id="IPR003509">
    <property type="entry name" value="UPF0102_YraN-like"/>
</dbReference>
<evidence type="ECO:0000313" key="3">
    <source>
        <dbReference type="EMBL" id="VEH16250.1"/>
    </source>
</evidence>
<dbReference type="Pfam" id="PF02021">
    <property type="entry name" value="UPF0102"/>
    <property type="match status" value="1"/>
</dbReference>
<name>A0A3S4T6Y9_9BACT</name>
<dbReference type="Proteomes" id="UP000274578">
    <property type="component" value="Chromosome 1"/>
</dbReference>
<accession>A0A3S4T6Y9</accession>
<dbReference type="AlphaFoldDB" id="A0A3S4T6Y9"/>
<dbReference type="Gene3D" id="3.40.1350.10">
    <property type="match status" value="1"/>
</dbReference>
<gene>
    <name evidence="3" type="ORF">NCTC13071_02274</name>
</gene>
<reference evidence="3 4" key="1">
    <citation type="submission" date="2018-12" db="EMBL/GenBank/DDBJ databases">
        <authorList>
            <consortium name="Pathogen Informatics"/>
        </authorList>
    </citation>
    <scope>NUCLEOTIDE SEQUENCE [LARGE SCALE GENOMIC DNA]</scope>
    <source>
        <strain evidence="3 4">NCTC13071</strain>
    </source>
</reference>
<comment type="similarity">
    <text evidence="1 2">Belongs to the UPF0102 family.</text>
</comment>
<protein>
    <recommendedName>
        <fullName evidence="2">UPF0102 protein NCTC13071_02274</fullName>
    </recommendedName>
</protein>
<dbReference type="PANTHER" id="PTHR34039:SF1">
    <property type="entry name" value="UPF0102 PROTEIN YRAN"/>
    <property type="match status" value="1"/>
</dbReference>
<dbReference type="CDD" id="cd20736">
    <property type="entry name" value="PoNe_Nuclease"/>
    <property type="match status" value="1"/>
</dbReference>
<evidence type="ECO:0000313" key="4">
    <source>
        <dbReference type="Proteomes" id="UP000274578"/>
    </source>
</evidence>
<sequence>MAVHNELGKIGEDFAATYLEHAGYGIIERDWRQGHRDLDIIARSPDGTTVVFVEVKTRGSDVIMHPDEAVDARKIRNLGHAANAYVKERAIWDDLRFDLISIVGTAPENFKLEHIVDAFNPLLV</sequence>
<organism evidence="3 4">
    <name type="scientific">Segatella oris</name>
    <dbReference type="NCBI Taxonomy" id="28135"/>
    <lineage>
        <taxon>Bacteria</taxon>
        <taxon>Pseudomonadati</taxon>
        <taxon>Bacteroidota</taxon>
        <taxon>Bacteroidia</taxon>
        <taxon>Bacteroidales</taxon>
        <taxon>Prevotellaceae</taxon>
        <taxon>Segatella</taxon>
    </lineage>
</organism>
<dbReference type="GO" id="GO:0003676">
    <property type="term" value="F:nucleic acid binding"/>
    <property type="evidence" value="ECO:0007669"/>
    <property type="project" value="InterPro"/>
</dbReference>
<evidence type="ECO:0000256" key="2">
    <source>
        <dbReference type="HAMAP-Rule" id="MF_00048"/>
    </source>
</evidence>
<dbReference type="KEGG" id="poc:NCTC13071_02274"/>
<dbReference type="InterPro" id="IPR011856">
    <property type="entry name" value="tRNA_endonuc-like_dom_sf"/>
</dbReference>
<evidence type="ECO:0000256" key="1">
    <source>
        <dbReference type="ARBA" id="ARBA00006738"/>
    </source>
</evidence>
<dbReference type="RefSeq" id="WP_004377129.1">
    <property type="nucleotide sequence ID" value="NZ_CAJPPY010000005.1"/>
</dbReference>
<dbReference type="EMBL" id="LR134384">
    <property type="protein sequence ID" value="VEH16250.1"/>
    <property type="molecule type" value="Genomic_DNA"/>
</dbReference>
<dbReference type="InterPro" id="IPR011335">
    <property type="entry name" value="Restrct_endonuc-II-like"/>
</dbReference>